<feature type="compositionally biased region" description="Pro residues" evidence="1">
    <location>
        <begin position="332"/>
        <end position="347"/>
    </location>
</feature>
<feature type="region of interest" description="Disordered" evidence="1">
    <location>
        <begin position="1"/>
        <end position="256"/>
    </location>
</feature>
<dbReference type="STRING" id="135651.G0PNT7"/>
<dbReference type="EMBL" id="GL382338">
    <property type="protein sequence ID" value="EGT44766.1"/>
    <property type="molecule type" value="Genomic_DNA"/>
</dbReference>
<sequence length="552" mass="58823">RTANPTIRPGPQEPSGGGGSTPKTTLPYDADETRDREPGTNGGGDRDSEKGGSKTTPSGSTGARDSSTPRSSTSSDRTPPTRGGNPNRGGTPPTSGGGTPITNGGPSTPPRGSRPSEETTPFEMTTNPFSKTIGVDKTVPPIYLGSDEEDEEAPEDISKVTDTPESSEHTQIPGSPGSRETTAPKKSSESETSSETPESTESDDEQENDREDGGHGDNATPTPQQEEEEMMKNFFPRPVSSQAYQPPGHQPEDFTSHINVNFKKPKGKGGCVNPPCRGVDTDKVSNEKEKLFNMKYFQISLYKPDQDNEGSGPTLVISNAAKDDASRAGYKPAPPPVNPYIPPPPPPHPEEEYATPYTVPPGKQPFPPFGGPATPPRSLIPAHNFPPPSTFPPDEDYHETTADTVRPTAQTISTRFTPPPTTTTPRPVESTTTEEDTPEYVPPAIVHMTASTPRGKNPPTYVPLHPETQPESPQDPYPPFGGNVPNEPSSTVSPTTEGYFTEVYTDKEKTDSGESATSTPFNKYSEPPTSDLYSTPSTPSGSSSGTTGGWIY</sequence>
<feature type="compositionally biased region" description="Pro residues" evidence="1">
    <location>
        <begin position="358"/>
        <end position="375"/>
    </location>
</feature>
<feature type="compositionally biased region" description="Low complexity" evidence="1">
    <location>
        <begin position="534"/>
        <end position="545"/>
    </location>
</feature>
<dbReference type="InParanoid" id="G0PNT7"/>
<feature type="compositionally biased region" description="Acidic residues" evidence="1">
    <location>
        <begin position="198"/>
        <end position="210"/>
    </location>
</feature>
<feature type="compositionally biased region" description="Polar residues" evidence="1">
    <location>
        <begin position="486"/>
        <end position="498"/>
    </location>
</feature>
<feature type="non-terminal residue" evidence="2">
    <location>
        <position position="552"/>
    </location>
</feature>
<accession>G0PNT7</accession>
<evidence type="ECO:0000313" key="2">
    <source>
        <dbReference type="EMBL" id="EGT44766.1"/>
    </source>
</evidence>
<feature type="compositionally biased region" description="Polar residues" evidence="1">
    <location>
        <begin position="160"/>
        <end position="173"/>
    </location>
</feature>
<reference evidence="3" key="1">
    <citation type="submission" date="2011-07" db="EMBL/GenBank/DDBJ databases">
        <authorList>
            <consortium name="Caenorhabditis brenneri Sequencing and Analysis Consortium"/>
            <person name="Wilson R.K."/>
        </authorList>
    </citation>
    <scope>NUCLEOTIDE SEQUENCE [LARGE SCALE GENOMIC DNA]</scope>
    <source>
        <strain evidence="3">PB2801</strain>
    </source>
</reference>
<dbReference type="Proteomes" id="UP000008068">
    <property type="component" value="Unassembled WGS sequence"/>
</dbReference>
<feature type="compositionally biased region" description="Basic and acidic residues" evidence="1">
    <location>
        <begin position="31"/>
        <end position="52"/>
    </location>
</feature>
<feature type="compositionally biased region" description="Low complexity" evidence="1">
    <location>
        <begin position="53"/>
        <end position="113"/>
    </location>
</feature>
<dbReference type="OrthoDB" id="6351704at2759"/>
<protein>
    <submittedName>
        <fullName evidence="2">Uncharacterized protein</fullName>
    </submittedName>
</protein>
<dbReference type="eggNOG" id="ENOG502RY34">
    <property type="taxonomic scope" value="Eukaryota"/>
</dbReference>
<feature type="compositionally biased region" description="Polar residues" evidence="1">
    <location>
        <begin position="118"/>
        <end position="130"/>
    </location>
</feature>
<dbReference type="HOGENOM" id="CLU_493987_0_0_1"/>
<name>G0PNT7_CAEBE</name>
<feature type="compositionally biased region" description="Polar residues" evidence="1">
    <location>
        <begin position="513"/>
        <end position="533"/>
    </location>
</feature>
<evidence type="ECO:0000313" key="3">
    <source>
        <dbReference type="Proteomes" id="UP000008068"/>
    </source>
</evidence>
<organism evidence="3">
    <name type="scientific">Caenorhabditis brenneri</name>
    <name type="common">Nematode worm</name>
    <dbReference type="NCBI Taxonomy" id="135651"/>
    <lineage>
        <taxon>Eukaryota</taxon>
        <taxon>Metazoa</taxon>
        <taxon>Ecdysozoa</taxon>
        <taxon>Nematoda</taxon>
        <taxon>Chromadorea</taxon>
        <taxon>Rhabditida</taxon>
        <taxon>Rhabditina</taxon>
        <taxon>Rhabditomorpha</taxon>
        <taxon>Rhabditoidea</taxon>
        <taxon>Rhabditidae</taxon>
        <taxon>Peloderinae</taxon>
        <taxon>Caenorhabditis</taxon>
    </lineage>
</organism>
<dbReference type="AlphaFoldDB" id="G0PNT7"/>
<feature type="region of interest" description="Disordered" evidence="1">
    <location>
        <begin position="304"/>
        <end position="552"/>
    </location>
</feature>
<feature type="compositionally biased region" description="Acidic residues" evidence="1">
    <location>
        <begin position="146"/>
        <end position="155"/>
    </location>
</feature>
<proteinExistence type="predicted"/>
<feature type="non-terminal residue" evidence="2">
    <location>
        <position position="1"/>
    </location>
</feature>
<gene>
    <name evidence="2" type="ORF">CAEBREN_30650</name>
</gene>
<keyword evidence="3" id="KW-1185">Reference proteome</keyword>
<evidence type="ECO:0000256" key="1">
    <source>
        <dbReference type="SAM" id="MobiDB-lite"/>
    </source>
</evidence>